<dbReference type="PANTHER" id="PTHR46333">
    <property type="entry name" value="CYTOKINESIS PROTEIN 3"/>
    <property type="match status" value="1"/>
</dbReference>
<evidence type="ECO:0008006" key="5">
    <source>
        <dbReference type="Google" id="ProtNLM"/>
    </source>
</evidence>
<dbReference type="InterPro" id="IPR052557">
    <property type="entry name" value="CAP/Cytokinesis_protein"/>
</dbReference>
<evidence type="ECO:0000313" key="3">
    <source>
        <dbReference type="EMBL" id="NMM64298.1"/>
    </source>
</evidence>
<dbReference type="InterPro" id="IPR002931">
    <property type="entry name" value="Transglutaminase-like"/>
</dbReference>
<accession>A0A7Y0EIX1</accession>
<dbReference type="Gene3D" id="3.10.620.30">
    <property type="match status" value="1"/>
</dbReference>
<gene>
    <name evidence="3" type="ORF">HBE96_16865</name>
</gene>
<dbReference type="Gene3D" id="2.60.40.1080">
    <property type="match status" value="1"/>
</dbReference>
<dbReference type="EMBL" id="JABBNI010000036">
    <property type="protein sequence ID" value="NMM64298.1"/>
    <property type="molecule type" value="Genomic_DNA"/>
</dbReference>
<dbReference type="GO" id="GO:0005737">
    <property type="term" value="C:cytoplasm"/>
    <property type="evidence" value="ECO:0007669"/>
    <property type="project" value="TreeGrafter"/>
</dbReference>
<keyword evidence="4" id="KW-1185">Reference proteome</keyword>
<feature type="domain" description="BIG2" evidence="2">
    <location>
        <begin position="346"/>
        <end position="423"/>
    </location>
</feature>
<dbReference type="InterPro" id="IPR038765">
    <property type="entry name" value="Papain-like_cys_pep_sf"/>
</dbReference>
<protein>
    <recommendedName>
        <fullName evidence="5">Transglutaminase-like superfamily protein</fullName>
    </recommendedName>
</protein>
<dbReference type="SMART" id="SM00460">
    <property type="entry name" value="TGc"/>
    <property type="match status" value="1"/>
</dbReference>
<comment type="caution">
    <text evidence="3">The sequence shown here is derived from an EMBL/GenBank/DDBJ whole genome shotgun (WGS) entry which is preliminary data.</text>
</comment>
<dbReference type="PANTHER" id="PTHR46333:SF2">
    <property type="entry name" value="CYTOKINESIS PROTEIN 3"/>
    <property type="match status" value="1"/>
</dbReference>
<sequence>MNTKNSLSRNPGRKIASLIVSAILIFYGVLGINTKVQASTITNNILGLKNNSATTSRDVITLQKNYLSGTISSGNVVKKTVIEKSYNTMQASSEDAVEVYSVSDIQNVLTNAIINGDTSVKIVYNGDTALPGYPNVLVDITTDIQNTEGNDYEKQLLSQCSCGVSYIEGANQFTADYTLDYIETTSQSAQVKSKVDEILSQIITPDMTDVQKEKAINDYICKNVAYDTTLTIHSAYSALFGNGKTVCSGYALLAYRMLTEAGLEARIITGEGDGQAHAWNLVKINGNWYHLDVTWNDPIPDKPGRVMYTYFNLSDEEMKAENHEWDASNYPACSKVYSPQDTTVVHPTSVTISKTLDNLLVGGTDTLTATVAPSNASNKKVTWKSINTSIVNVDDSGNITAVWPGEADITVTSEDGNKTASCHVVVKADNTKNAGKFTDYQTVDKNKTWTLVFTADVGFDDQTKQGITVTDSNGNPVSVGIQTGKDSKTIIVTAPSEGYTPGKTYILNIGTKAHSAKGTALKNSYKLHFNIV</sequence>
<reference evidence="3 4" key="2">
    <citation type="submission" date="2020-06" db="EMBL/GenBank/DDBJ databases">
        <title>Complete Genome Sequence of Clostridium muelleri sp. nov. P21T, an Acid-Alcohol Producing Acetogen Isolated from Old Hay.</title>
        <authorList>
            <person name="Duncan K.E."/>
            <person name="Tanner R.S."/>
        </authorList>
    </citation>
    <scope>NUCLEOTIDE SEQUENCE [LARGE SCALE GENOMIC DNA]</scope>
    <source>
        <strain evidence="3 4">P21</strain>
    </source>
</reference>
<evidence type="ECO:0000259" key="1">
    <source>
        <dbReference type="SMART" id="SM00460"/>
    </source>
</evidence>
<organism evidence="3 4">
    <name type="scientific">Clostridium muellerianum</name>
    <dbReference type="NCBI Taxonomy" id="2716538"/>
    <lineage>
        <taxon>Bacteria</taxon>
        <taxon>Bacillati</taxon>
        <taxon>Bacillota</taxon>
        <taxon>Clostridia</taxon>
        <taxon>Eubacteriales</taxon>
        <taxon>Clostridiaceae</taxon>
        <taxon>Clostridium</taxon>
    </lineage>
</organism>
<dbReference type="InterPro" id="IPR008964">
    <property type="entry name" value="Invasin/intimin_cell_adhesion"/>
</dbReference>
<proteinExistence type="predicted"/>
<dbReference type="InterPro" id="IPR003343">
    <property type="entry name" value="Big_2"/>
</dbReference>
<reference evidence="3 4" key="1">
    <citation type="submission" date="2020-04" db="EMBL/GenBank/DDBJ databases">
        <authorList>
            <person name="Doyle D.A."/>
        </authorList>
    </citation>
    <scope>NUCLEOTIDE SEQUENCE [LARGE SCALE GENOMIC DNA]</scope>
    <source>
        <strain evidence="3 4">P21</strain>
    </source>
</reference>
<dbReference type="Proteomes" id="UP000537131">
    <property type="component" value="Unassembled WGS sequence"/>
</dbReference>
<name>A0A7Y0EIX1_9CLOT</name>
<dbReference type="SUPFAM" id="SSF49373">
    <property type="entry name" value="Invasin/intimin cell-adhesion fragments"/>
    <property type="match status" value="1"/>
</dbReference>
<dbReference type="Pfam" id="PF02368">
    <property type="entry name" value="Big_2"/>
    <property type="match status" value="1"/>
</dbReference>
<dbReference type="SUPFAM" id="SSF54001">
    <property type="entry name" value="Cysteine proteinases"/>
    <property type="match status" value="1"/>
</dbReference>
<dbReference type="AlphaFoldDB" id="A0A7Y0EIX1"/>
<evidence type="ECO:0000313" key="4">
    <source>
        <dbReference type="Proteomes" id="UP000537131"/>
    </source>
</evidence>
<dbReference type="RefSeq" id="WP_169298891.1">
    <property type="nucleotide sequence ID" value="NZ_JABBNI010000036.1"/>
</dbReference>
<dbReference type="Pfam" id="PF01841">
    <property type="entry name" value="Transglut_core"/>
    <property type="match status" value="1"/>
</dbReference>
<dbReference type="SMART" id="SM00635">
    <property type="entry name" value="BID_2"/>
    <property type="match status" value="1"/>
</dbReference>
<feature type="domain" description="Transglutaminase-like" evidence="1">
    <location>
        <begin position="239"/>
        <end position="295"/>
    </location>
</feature>
<evidence type="ECO:0000259" key="2">
    <source>
        <dbReference type="SMART" id="SM00635"/>
    </source>
</evidence>